<sequence>MTELDDLIVTTTVTISLTGLNVTKLFRFETEHESEYNDNREAEDRKLENALKWPQLEVISSLDDAISPSDSKNSSNGHNVENQIHDKAEQVA</sequence>
<gene>
    <name evidence="1" type="ORF">PsorP6_001179</name>
</gene>
<name>A0ACC0WY89_9STRA</name>
<keyword evidence="2" id="KW-1185">Reference proteome</keyword>
<evidence type="ECO:0000313" key="2">
    <source>
        <dbReference type="Proteomes" id="UP001163321"/>
    </source>
</evidence>
<organism evidence="1 2">
    <name type="scientific">Peronosclerospora sorghi</name>
    <dbReference type="NCBI Taxonomy" id="230839"/>
    <lineage>
        <taxon>Eukaryota</taxon>
        <taxon>Sar</taxon>
        <taxon>Stramenopiles</taxon>
        <taxon>Oomycota</taxon>
        <taxon>Peronosporomycetes</taxon>
        <taxon>Peronosporales</taxon>
        <taxon>Peronosporaceae</taxon>
        <taxon>Peronosclerospora</taxon>
    </lineage>
</organism>
<reference evidence="1 2" key="1">
    <citation type="journal article" date="2022" name="bioRxiv">
        <title>The genome of the oomycete Peronosclerospora sorghi, a cosmopolitan pathogen of maize and sorghum, is inflated with dispersed pseudogenes.</title>
        <authorList>
            <person name="Fletcher K."/>
            <person name="Martin F."/>
            <person name="Isakeit T."/>
            <person name="Cavanaugh K."/>
            <person name="Magill C."/>
            <person name="Michelmore R."/>
        </authorList>
    </citation>
    <scope>NUCLEOTIDE SEQUENCE [LARGE SCALE GENOMIC DNA]</scope>
    <source>
        <strain evidence="1">P6</strain>
    </source>
</reference>
<protein>
    <submittedName>
        <fullName evidence="1">Uncharacterized protein</fullName>
    </submittedName>
</protein>
<comment type="caution">
    <text evidence="1">The sequence shown here is derived from an EMBL/GenBank/DDBJ whole genome shotgun (WGS) entry which is preliminary data.</text>
</comment>
<accession>A0ACC0WY89</accession>
<proteinExistence type="predicted"/>
<evidence type="ECO:0000313" key="1">
    <source>
        <dbReference type="EMBL" id="KAI9922833.1"/>
    </source>
</evidence>
<dbReference type="EMBL" id="CM047580">
    <property type="protein sequence ID" value="KAI9922833.1"/>
    <property type="molecule type" value="Genomic_DNA"/>
</dbReference>
<dbReference type="Proteomes" id="UP001163321">
    <property type="component" value="Chromosome 1"/>
</dbReference>